<evidence type="ECO:0000256" key="4">
    <source>
        <dbReference type="ARBA" id="ARBA00022989"/>
    </source>
</evidence>
<dbReference type="Proteomes" id="UP000645828">
    <property type="component" value="Unassembled WGS sequence"/>
</dbReference>
<proteinExistence type="predicted"/>
<dbReference type="PANTHER" id="PTHR24270:SF17">
    <property type="entry name" value="LOW-DENSITY LIPOPROTEIN RECEPTOR-RELATED PROTEIN 10"/>
    <property type="match status" value="1"/>
</dbReference>
<evidence type="ECO:0000256" key="6">
    <source>
        <dbReference type="ARBA" id="ARBA00023157"/>
    </source>
</evidence>
<dbReference type="GO" id="GO:0005886">
    <property type="term" value="C:plasma membrane"/>
    <property type="evidence" value="ECO:0007669"/>
    <property type="project" value="TreeGrafter"/>
</dbReference>
<feature type="disulfide bond" evidence="7">
    <location>
        <begin position="152"/>
        <end position="167"/>
    </location>
</feature>
<feature type="signal peptide" evidence="8">
    <location>
        <begin position="1"/>
        <end position="23"/>
    </location>
</feature>
<dbReference type="InterPro" id="IPR002172">
    <property type="entry name" value="LDrepeatLR_classA_rpt"/>
</dbReference>
<reference evidence="9" key="1">
    <citation type="submission" date="2020-12" db="EMBL/GenBank/DDBJ databases">
        <authorList>
            <consortium name="Molecular Ecology Group"/>
        </authorList>
    </citation>
    <scope>NUCLEOTIDE SEQUENCE</scope>
    <source>
        <strain evidence="9">TBG_1078</strain>
    </source>
</reference>
<evidence type="ECO:0000256" key="2">
    <source>
        <dbReference type="ARBA" id="ARBA00022692"/>
    </source>
</evidence>
<keyword evidence="5" id="KW-0472">Membrane</keyword>
<keyword evidence="8" id="KW-0732">Signal</keyword>
<dbReference type="PANTHER" id="PTHR24270">
    <property type="entry name" value="LOW-DENSITY LIPOPROTEIN RECEPTOR-RELATED"/>
    <property type="match status" value="1"/>
</dbReference>
<keyword evidence="2" id="KW-0812">Transmembrane</keyword>
<dbReference type="CDD" id="cd00112">
    <property type="entry name" value="LDLa"/>
    <property type="match status" value="1"/>
</dbReference>
<dbReference type="PROSITE" id="PS50068">
    <property type="entry name" value="LDLRA_2"/>
    <property type="match status" value="1"/>
</dbReference>
<keyword evidence="4" id="KW-1133">Transmembrane helix</keyword>
<comment type="caution">
    <text evidence="9">The sequence shown here is derived from an EMBL/GenBank/DDBJ whole genome shotgun (WGS) entry which is preliminary data.</text>
</comment>
<evidence type="ECO:0000256" key="7">
    <source>
        <dbReference type="PROSITE-ProRule" id="PRU00124"/>
    </source>
</evidence>
<dbReference type="InterPro" id="IPR050685">
    <property type="entry name" value="LDLR"/>
</dbReference>
<dbReference type="EMBL" id="CAJHUB010000788">
    <property type="protein sequence ID" value="CAD7693940.1"/>
    <property type="molecule type" value="Genomic_DNA"/>
</dbReference>
<keyword evidence="3" id="KW-0677">Repeat</keyword>
<dbReference type="InterPro" id="IPR036055">
    <property type="entry name" value="LDL_receptor-like_sf"/>
</dbReference>
<dbReference type="SUPFAM" id="SSF57424">
    <property type="entry name" value="LDL receptor-like module"/>
    <property type="match status" value="1"/>
</dbReference>
<organism evidence="9 10">
    <name type="scientific">Nyctereutes procyonoides</name>
    <name type="common">Raccoon dog</name>
    <name type="synonym">Canis procyonoides</name>
    <dbReference type="NCBI Taxonomy" id="34880"/>
    <lineage>
        <taxon>Eukaryota</taxon>
        <taxon>Metazoa</taxon>
        <taxon>Chordata</taxon>
        <taxon>Craniata</taxon>
        <taxon>Vertebrata</taxon>
        <taxon>Euteleostomi</taxon>
        <taxon>Mammalia</taxon>
        <taxon>Eutheria</taxon>
        <taxon>Laurasiatheria</taxon>
        <taxon>Carnivora</taxon>
        <taxon>Caniformia</taxon>
        <taxon>Canidae</taxon>
        <taxon>Nyctereutes</taxon>
    </lineage>
</organism>
<name>A0A811ZXG1_NYCPR</name>
<evidence type="ECO:0000256" key="8">
    <source>
        <dbReference type="SAM" id="SignalP"/>
    </source>
</evidence>
<feature type="chain" id="PRO_5033046392" evidence="8">
    <location>
        <begin position="24"/>
        <end position="539"/>
    </location>
</feature>
<feature type="disulfide bond" evidence="7">
    <location>
        <begin position="133"/>
        <end position="145"/>
    </location>
</feature>
<evidence type="ECO:0000256" key="5">
    <source>
        <dbReference type="ARBA" id="ARBA00023136"/>
    </source>
</evidence>
<evidence type="ECO:0000313" key="10">
    <source>
        <dbReference type="Proteomes" id="UP000645828"/>
    </source>
</evidence>
<keyword evidence="6 7" id="KW-1015">Disulfide bond</keyword>
<dbReference type="Gene3D" id="4.10.400.10">
    <property type="entry name" value="Low-density Lipoprotein Receptor"/>
    <property type="match status" value="1"/>
</dbReference>
<dbReference type="AlphaFoldDB" id="A0A811ZXG1"/>
<comment type="caution">
    <text evidence="7">Lacks conserved residue(s) required for the propagation of feature annotation.</text>
</comment>
<sequence length="539" mass="58480">MLKTGLLIWIWCCLLLFANAASGHPEMHPQPRPAQYWFPAFFFKSFRTMPTNKHILLLGERISFNEAYKSLIIGEGVLHGTFQKLHLACGSESFILRSPLYCLGDNVTITCSSARARAPMGQGSLLSYNWLMCWPEEFQGLNHRCAPLAQHCDNPDACGDGSEEAGCSSDPFPDLTPAPVPTSPCNHTLGDFYGVFSFPRYSPLASVSHPPSCLWLLEPHDGGHLAVRFTALDLAYGDAAHEDDCAGPPGPPRHYLPWDGPCGLGASLGAREGLGDSWGCADGSIEENCLSCPPGHRWCGHSSASTPVATACYLPAECCNYQTFCTDGADERRCQHCQHGKFQCWVKKCVYEMWVLDCSYALPRKVMTAAAIGSLVRSLLMVIATEPPRSPSFLTISLTQQMRKPSFTNYTAEGLQGAVCLGASLPTGTRAPFINSLYPQSPVPCHRLRFCVHLAPQPPSHPAAPSLHESQPACQMALGAGGHRPPGGSGTGPQEYLLWGVSLDLPPGCPLLWSDWYWLAVFWALGSLVAKGPTSSTNE</sequence>
<comment type="subcellular location">
    <subcellularLocation>
        <location evidence="1">Membrane</location>
        <topology evidence="1">Single-pass membrane protein</topology>
    </subcellularLocation>
</comment>
<evidence type="ECO:0000256" key="1">
    <source>
        <dbReference type="ARBA" id="ARBA00004167"/>
    </source>
</evidence>
<gene>
    <name evidence="9" type="ORF">NYPRO_LOCUS26732</name>
</gene>
<dbReference type="InterPro" id="IPR035914">
    <property type="entry name" value="Sperma_CUB_dom_sf"/>
</dbReference>
<keyword evidence="10" id="KW-1185">Reference proteome</keyword>
<evidence type="ECO:0000256" key="3">
    <source>
        <dbReference type="ARBA" id="ARBA00022737"/>
    </source>
</evidence>
<accession>A0A811ZXG1</accession>
<dbReference type="SUPFAM" id="SSF49854">
    <property type="entry name" value="Spermadhesin, CUB domain"/>
    <property type="match status" value="1"/>
</dbReference>
<evidence type="ECO:0000313" key="9">
    <source>
        <dbReference type="EMBL" id="CAD7693940.1"/>
    </source>
</evidence>
<protein>
    <submittedName>
        <fullName evidence="9">(raccoon dog) hypothetical protein</fullName>
    </submittedName>
</protein>
<dbReference type="GO" id="GO:0005041">
    <property type="term" value="F:low-density lipoprotein particle receptor activity"/>
    <property type="evidence" value="ECO:0007669"/>
    <property type="project" value="TreeGrafter"/>
</dbReference>